<accession>A0ABU1AVS1</accession>
<evidence type="ECO:0000313" key="2">
    <source>
        <dbReference type="Proteomes" id="UP001225316"/>
    </source>
</evidence>
<protein>
    <submittedName>
        <fullName evidence="1">Uncharacterized protein</fullName>
    </submittedName>
</protein>
<reference evidence="1 2" key="1">
    <citation type="submission" date="2023-04" db="EMBL/GenBank/DDBJ databases">
        <title>A novel bacteria isolated from coastal sediment.</title>
        <authorList>
            <person name="Liu X.-J."/>
            <person name="Du Z.-J."/>
        </authorList>
    </citation>
    <scope>NUCLEOTIDE SEQUENCE [LARGE SCALE GENOMIC DNA]</scope>
    <source>
        <strain evidence="1 2">SDUM461003</strain>
    </source>
</reference>
<proteinExistence type="predicted"/>
<dbReference type="Proteomes" id="UP001225316">
    <property type="component" value="Unassembled WGS sequence"/>
</dbReference>
<evidence type="ECO:0000313" key="1">
    <source>
        <dbReference type="EMBL" id="MDQ8208246.1"/>
    </source>
</evidence>
<sequence>MFTVYFDGEAEALINELGEKAVAGELNRDEKDLYRKIRKALQHLETNPRHPGLKSHEIDVLTEKYGVRIWESYLENRKAGARRMFWIYGPETKEITIIGIENHPEPGRGFARVRLATKAIKKATENQKKPKK</sequence>
<comment type="caution">
    <text evidence="1">The sequence shown here is derived from an EMBL/GenBank/DDBJ whole genome shotgun (WGS) entry which is preliminary data.</text>
</comment>
<dbReference type="EMBL" id="JARXHW010000027">
    <property type="protein sequence ID" value="MDQ8208246.1"/>
    <property type="molecule type" value="Genomic_DNA"/>
</dbReference>
<keyword evidence="2" id="KW-1185">Reference proteome</keyword>
<gene>
    <name evidence="1" type="ORF">QEH52_12050</name>
</gene>
<dbReference type="RefSeq" id="WP_308950752.1">
    <property type="nucleotide sequence ID" value="NZ_JARXHW010000027.1"/>
</dbReference>
<name>A0ABU1AVS1_9BACT</name>
<organism evidence="1 2">
    <name type="scientific">Thalassobacterium maritimum</name>
    <dbReference type="NCBI Taxonomy" id="3041265"/>
    <lineage>
        <taxon>Bacteria</taxon>
        <taxon>Pseudomonadati</taxon>
        <taxon>Verrucomicrobiota</taxon>
        <taxon>Opitutia</taxon>
        <taxon>Puniceicoccales</taxon>
        <taxon>Coraliomargaritaceae</taxon>
        <taxon>Thalassobacterium</taxon>
    </lineage>
</organism>